<dbReference type="Proteomes" id="UP001151760">
    <property type="component" value="Unassembled WGS sequence"/>
</dbReference>
<name>A0ABQ5F793_9ASTR</name>
<reference evidence="2" key="1">
    <citation type="journal article" date="2022" name="Int. J. Mol. Sci.">
        <title>Draft Genome of Tanacetum Coccineum: Genomic Comparison of Closely Related Tanacetum-Family Plants.</title>
        <authorList>
            <person name="Yamashiro T."/>
            <person name="Shiraishi A."/>
            <person name="Nakayama K."/>
            <person name="Satake H."/>
        </authorList>
    </citation>
    <scope>NUCLEOTIDE SEQUENCE</scope>
</reference>
<reference evidence="2" key="2">
    <citation type="submission" date="2022-01" db="EMBL/GenBank/DDBJ databases">
        <authorList>
            <person name="Yamashiro T."/>
            <person name="Shiraishi A."/>
            <person name="Satake H."/>
            <person name="Nakayama K."/>
        </authorList>
    </citation>
    <scope>NUCLEOTIDE SEQUENCE</scope>
</reference>
<comment type="caution">
    <text evidence="2">The sequence shown here is derived from an EMBL/GenBank/DDBJ whole genome shotgun (WGS) entry which is preliminary data.</text>
</comment>
<feature type="compositionally biased region" description="Basic and acidic residues" evidence="1">
    <location>
        <begin position="37"/>
        <end position="49"/>
    </location>
</feature>
<sequence>MNTAGALVKPKWQTWNSLVTYRVLNGSLEDSSSRLSTGDKEPRPQDRSLNKYSTLAAGRIGRQSLGVGNGSLPSICSILL</sequence>
<feature type="region of interest" description="Disordered" evidence="1">
    <location>
        <begin position="29"/>
        <end position="52"/>
    </location>
</feature>
<protein>
    <submittedName>
        <fullName evidence="2">Uncharacterized protein</fullName>
    </submittedName>
</protein>
<evidence type="ECO:0000256" key="1">
    <source>
        <dbReference type="SAM" id="MobiDB-lite"/>
    </source>
</evidence>
<gene>
    <name evidence="2" type="ORF">Tco_1001980</name>
</gene>
<keyword evidence="3" id="KW-1185">Reference proteome</keyword>
<evidence type="ECO:0000313" key="2">
    <source>
        <dbReference type="EMBL" id="GJT58447.1"/>
    </source>
</evidence>
<accession>A0ABQ5F793</accession>
<evidence type="ECO:0000313" key="3">
    <source>
        <dbReference type="Proteomes" id="UP001151760"/>
    </source>
</evidence>
<organism evidence="2 3">
    <name type="scientific">Tanacetum coccineum</name>
    <dbReference type="NCBI Taxonomy" id="301880"/>
    <lineage>
        <taxon>Eukaryota</taxon>
        <taxon>Viridiplantae</taxon>
        <taxon>Streptophyta</taxon>
        <taxon>Embryophyta</taxon>
        <taxon>Tracheophyta</taxon>
        <taxon>Spermatophyta</taxon>
        <taxon>Magnoliopsida</taxon>
        <taxon>eudicotyledons</taxon>
        <taxon>Gunneridae</taxon>
        <taxon>Pentapetalae</taxon>
        <taxon>asterids</taxon>
        <taxon>campanulids</taxon>
        <taxon>Asterales</taxon>
        <taxon>Asteraceae</taxon>
        <taxon>Asteroideae</taxon>
        <taxon>Anthemideae</taxon>
        <taxon>Anthemidinae</taxon>
        <taxon>Tanacetum</taxon>
    </lineage>
</organism>
<dbReference type="EMBL" id="BQNB010017020">
    <property type="protein sequence ID" value="GJT58447.1"/>
    <property type="molecule type" value="Genomic_DNA"/>
</dbReference>
<proteinExistence type="predicted"/>